<keyword evidence="3 5" id="KW-0067">ATP-binding</keyword>
<evidence type="ECO:0000256" key="2">
    <source>
        <dbReference type="ARBA" id="ARBA00022741"/>
    </source>
</evidence>
<dbReference type="PIRSF" id="PIRSF003073">
    <property type="entry name" value="DNAC_TnpB_IstB"/>
    <property type="match status" value="1"/>
</dbReference>
<protein>
    <submittedName>
        <fullName evidence="5">ATP-binding protein</fullName>
    </submittedName>
</protein>
<organism evidence="5 6">
    <name type="scientific">Jeotgalibaca arthritidis</name>
    <dbReference type="NCBI Taxonomy" id="1868794"/>
    <lineage>
        <taxon>Bacteria</taxon>
        <taxon>Bacillati</taxon>
        <taxon>Bacillota</taxon>
        <taxon>Bacilli</taxon>
        <taxon>Lactobacillales</taxon>
        <taxon>Carnobacteriaceae</taxon>
        <taxon>Jeotgalibaca</taxon>
    </lineage>
</organism>
<dbReference type="Gene3D" id="3.40.50.300">
    <property type="entry name" value="P-loop containing nucleotide triphosphate hydrolases"/>
    <property type="match status" value="1"/>
</dbReference>
<dbReference type="InterPro" id="IPR003593">
    <property type="entry name" value="AAA+_ATPase"/>
</dbReference>
<dbReference type="SMART" id="SM00382">
    <property type="entry name" value="AAA"/>
    <property type="match status" value="1"/>
</dbReference>
<dbReference type="EMBL" id="CP049740">
    <property type="protein sequence ID" value="QII81670.1"/>
    <property type="molecule type" value="Genomic_DNA"/>
</dbReference>
<feature type="domain" description="AAA+ ATPase" evidence="4">
    <location>
        <begin position="94"/>
        <end position="229"/>
    </location>
</feature>
<gene>
    <name evidence="5" type="ORF">G7057_03705</name>
</gene>
<dbReference type="SUPFAM" id="SSF52540">
    <property type="entry name" value="P-loop containing nucleoside triphosphate hydrolases"/>
    <property type="match status" value="1"/>
</dbReference>
<name>A0A6G7K8U0_9LACT</name>
<dbReference type="RefSeq" id="WP_166161450.1">
    <property type="nucleotide sequence ID" value="NZ_CP049740.1"/>
</dbReference>
<evidence type="ECO:0000256" key="3">
    <source>
        <dbReference type="ARBA" id="ARBA00022840"/>
    </source>
</evidence>
<dbReference type="GO" id="GO:0005524">
    <property type="term" value="F:ATP binding"/>
    <property type="evidence" value="ECO:0007669"/>
    <property type="project" value="UniProtKB-KW"/>
</dbReference>
<dbReference type="CDD" id="cd00009">
    <property type="entry name" value="AAA"/>
    <property type="match status" value="1"/>
</dbReference>
<evidence type="ECO:0000313" key="6">
    <source>
        <dbReference type="Proteomes" id="UP000501451"/>
    </source>
</evidence>
<dbReference type="AlphaFoldDB" id="A0A6G7K8U0"/>
<dbReference type="NCBIfam" id="NF038214">
    <property type="entry name" value="IS21_help_AAA"/>
    <property type="match status" value="1"/>
</dbReference>
<accession>A0A6G7K8U0</accession>
<dbReference type="InterPro" id="IPR002611">
    <property type="entry name" value="IstB_ATP-bd"/>
</dbReference>
<keyword evidence="2" id="KW-0547">Nucleotide-binding</keyword>
<sequence>MSQRTELDNLLLQLRLPGIRRKLREATVTEEMHAILYDLFMVEVEERERRSEHRRIKTAQFPYQKTLEDLTVSFLPPDGQKYIRELSTLSFIKEGRNVIFSGSPGTGKTHCAISLGIEACMAGYKVWFTSVPSLINQLKEFRSERTLRSFELKFQKYDLVILDELGYISFDREGAELLFSHLSLRSNGLSTIITTNLSFDRWNEVFHDPVLTAALTDRLTHRAYLLNMVGDSYRLKETLELTNI</sequence>
<reference evidence="5 6" key="1">
    <citation type="journal article" date="2017" name="Int. J. Syst. Evol. Microbiol.">
        <title>Jeotgalibaca porci sp. nov. and Jeotgalibaca arthritidis sp. nov., isolated from pigs, and emended description of the genus Jeotgalibaca.</title>
        <authorList>
            <person name="Zamora L."/>
            <person name="Perez-Sancho M."/>
            <person name="Dominguez L."/>
            <person name="Fernandez-Garayzabal J.F."/>
            <person name="Vela A.I."/>
        </authorList>
    </citation>
    <scope>NUCLEOTIDE SEQUENCE [LARGE SCALE GENOMIC DNA]</scope>
    <source>
        <strain evidence="5 6">CECT 9157</strain>
    </source>
</reference>
<dbReference type="PANTHER" id="PTHR30050:SF4">
    <property type="entry name" value="ATP-BINDING PROTEIN RV3427C IN INSERTION SEQUENCE-RELATED"/>
    <property type="match status" value="1"/>
</dbReference>
<dbReference type="InterPro" id="IPR027417">
    <property type="entry name" value="P-loop_NTPase"/>
</dbReference>
<evidence type="ECO:0000313" key="5">
    <source>
        <dbReference type="EMBL" id="QII81670.1"/>
    </source>
</evidence>
<evidence type="ECO:0000256" key="1">
    <source>
        <dbReference type="ARBA" id="ARBA00008059"/>
    </source>
</evidence>
<dbReference type="Proteomes" id="UP000501451">
    <property type="component" value="Chromosome"/>
</dbReference>
<dbReference type="InterPro" id="IPR047661">
    <property type="entry name" value="IstB"/>
</dbReference>
<evidence type="ECO:0000259" key="4">
    <source>
        <dbReference type="SMART" id="SM00382"/>
    </source>
</evidence>
<dbReference type="GO" id="GO:0006260">
    <property type="term" value="P:DNA replication"/>
    <property type="evidence" value="ECO:0007669"/>
    <property type="project" value="TreeGrafter"/>
</dbReference>
<keyword evidence="6" id="KW-1185">Reference proteome</keyword>
<dbReference type="Pfam" id="PF01695">
    <property type="entry name" value="IstB_IS21"/>
    <property type="match status" value="1"/>
</dbReference>
<comment type="similarity">
    <text evidence="1">Belongs to the IS21/IS1162 putative ATP-binding protein family.</text>
</comment>
<dbReference type="KEGG" id="jar:G7057_03705"/>
<proteinExistence type="inferred from homology"/>
<dbReference type="PANTHER" id="PTHR30050">
    <property type="entry name" value="CHROMOSOMAL REPLICATION INITIATOR PROTEIN DNAA"/>
    <property type="match status" value="1"/>
</dbReference>
<dbReference type="InterPro" id="IPR028350">
    <property type="entry name" value="DNAC/IstB-like"/>
</dbReference>